<proteinExistence type="predicted"/>
<dbReference type="PANTHER" id="PTHR43969">
    <property type="entry name" value="GLUTATHIONE S TRANSFERASE D10, ISOFORM A-RELATED"/>
    <property type="match status" value="1"/>
</dbReference>
<dbReference type="InterPro" id="IPR040079">
    <property type="entry name" value="Glutathione_S-Trfase"/>
</dbReference>
<dbReference type="PANTHER" id="PTHR43969:SF9">
    <property type="entry name" value="GLUTATHIONE S TRANSFERASE D10, ISOFORM A-RELATED"/>
    <property type="match status" value="1"/>
</dbReference>
<name>A0AAV1KCB1_9NEOP</name>
<dbReference type="Proteomes" id="UP001314205">
    <property type="component" value="Unassembled WGS sequence"/>
</dbReference>
<dbReference type="FunFam" id="3.40.30.10:FF:000034">
    <property type="entry name" value="glutathione S-transferase 1"/>
    <property type="match status" value="1"/>
</dbReference>
<dbReference type="Gene3D" id="3.40.30.10">
    <property type="entry name" value="Glutaredoxin"/>
    <property type="match status" value="1"/>
</dbReference>
<dbReference type="SUPFAM" id="SSF52833">
    <property type="entry name" value="Thioredoxin-like"/>
    <property type="match status" value="1"/>
</dbReference>
<dbReference type="InterPro" id="IPR036249">
    <property type="entry name" value="Thioredoxin-like_sf"/>
</dbReference>
<dbReference type="CDD" id="cd03045">
    <property type="entry name" value="GST_N_Delta_Epsilon"/>
    <property type="match status" value="1"/>
</dbReference>
<dbReference type="SUPFAM" id="SSF47616">
    <property type="entry name" value="GST C-terminal domain-like"/>
    <property type="match status" value="1"/>
</dbReference>
<dbReference type="EMBL" id="CAVLGL010000002">
    <property type="protein sequence ID" value="CAK1579732.1"/>
    <property type="molecule type" value="Genomic_DNA"/>
</dbReference>
<dbReference type="GO" id="GO:0006749">
    <property type="term" value="P:glutathione metabolic process"/>
    <property type="evidence" value="ECO:0007669"/>
    <property type="project" value="TreeGrafter"/>
</dbReference>
<feature type="domain" description="GST N-terminal" evidence="1">
    <location>
        <begin position="1"/>
        <end position="84"/>
    </location>
</feature>
<dbReference type="AlphaFoldDB" id="A0AAV1KCB1"/>
<comment type="caution">
    <text evidence="2">The sequence shown here is derived from an EMBL/GenBank/DDBJ whole genome shotgun (WGS) entry which is preliminary data.</text>
</comment>
<dbReference type="SFLD" id="SFLDG00358">
    <property type="entry name" value="Main_(cytGST)"/>
    <property type="match status" value="1"/>
</dbReference>
<evidence type="ECO:0000259" key="1">
    <source>
        <dbReference type="PROSITE" id="PS50404"/>
    </source>
</evidence>
<organism evidence="2 3">
    <name type="scientific">Parnassius mnemosyne</name>
    <name type="common">clouded apollo</name>
    <dbReference type="NCBI Taxonomy" id="213953"/>
    <lineage>
        <taxon>Eukaryota</taxon>
        <taxon>Metazoa</taxon>
        <taxon>Ecdysozoa</taxon>
        <taxon>Arthropoda</taxon>
        <taxon>Hexapoda</taxon>
        <taxon>Insecta</taxon>
        <taxon>Pterygota</taxon>
        <taxon>Neoptera</taxon>
        <taxon>Endopterygota</taxon>
        <taxon>Lepidoptera</taxon>
        <taxon>Glossata</taxon>
        <taxon>Ditrysia</taxon>
        <taxon>Papilionoidea</taxon>
        <taxon>Papilionidae</taxon>
        <taxon>Parnassiinae</taxon>
        <taxon>Parnassini</taxon>
        <taxon>Parnassius</taxon>
        <taxon>Driopa</taxon>
    </lineage>
</organism>
<dbReference type="Pfam" id="PF13417">
    <property type="entry name" value="GST_N_3"/>
    <property type="match status" value="1"/>
</dbReference>
<accession>A0AAV1KCB1</accession>
<dbReference type="GO" id="GO:0004364">
    <property type="term" value="F:glutathione transferase activity"/>
    <property type="evidence" value="ECO:0007669"/>
    <property type="project" value="TreeGrafter"/>
</dbReference>
<dbReference type="SFLD" id="SFLDS00019">
    <property type="entry name" value="Glutathione_Transferase_(cytos"/>
    <property type="match status" value="1"/>
</dbReference>
<keyword evidence="3" id="KW-1185">Reference proteome</keyword>
<protein>
    <recommendedName>
        <fullName evidence="1">GST N-terminal domain-containing protein</fullName>
    </recommendedName>
</protein>
<sequence>MTINFYYMMGSPPCSTVTMTIAALGIESEIKYHSVDCMADEHLKPEYIKMNPQHTVPTIEDDGFVLCESRAISRYLVNKYGKGSALYPEDVQARAVIDQRLDFDLGTLYSRFMEYYVSMSCNNLICLSVLAESDRIKFRYIQTFRYAGQ</sequence>
<dbReference type="InterPro" id="IPR036282">
    <property type="entry name" value="Glutathione-S-Trfase_C_sf"/>
</dbReference>
<gene>
    <name evidence="2" type="ORF">PARMNEM_LOCUS1634</name>
</gene>
<dbReference type="InterPro" id="IPR004045">
    <property type="entry name" value="Glutathione_S-Trfase_N"/>
</dbReference>
<dbReference type="Gene3D" id="1.20.1050.10">
    <property type="match status" value="1"/>
</dbReference>
<evidence type="ECO:0000313" key="3">
    <source>
        <dbReference type="Proteomes" id="UP001314205"/>
    </source>
</evidence>
<reference evidence="2 3" key="1">
    <citation type="submission" date="2023-11" db="EMBL/GenBank/DDBJ databases">
        <authorList>
            <person name="Hedman E."/>
            <person name="Englund M."/>
            <person name="Stromberg M."/>
            <person name="Nyberg Akerstrom W."/>
            <person name="Nylinder S."/>
            <person name="Jareborg N."/>
            <person name="Kallberg Y."/>
            <person name="Kronander E."/>
        </authorList>
    </citation>
    <scope>NUCLEOTIDE SEQUENCE [LARGE SCALE GENOMIC DNA]</scope>
</reference>
<evidence type="ECO:0000313" key="2">
    <source>
        <dbReference type="EMBL" id="CAK1579732.1"/>
    </source>
</evidence>
<dbReference type="PROSITE" id="PS50404">
    <property type="entry name" value="GST_NTER"/>
    <property type="match status" value="1"/>
</dbReference>